<feature type="compositionally biased region" description="Polar residues" evidence="1">
    <location>
        <begin position="28"/>
        <end position="41"/>
    </location>
</feature>
<feature type="compositionally biased region" description="Polar residues" evidence="1">
    <location>
        <begin position="84"/>
        <end position="97"/>
    </location>
</feature>
<name>A0A8S4RZ68_9NEOP</name>
<dbReference type="EMBL" id="CAKXAJ010025706">
    <property type="protein sequence ID" value="CAH2242879.1"/>
    <property type="molecule type" value="Genomic_DNA"/>
</dbReference>
<proteinExistence type="predicted"/>
<protein>
    <submittedName>
        <fullName evidence="2">Jg26503 protein</fullName>
    </submittedName>
</protein>
<evidence type="ECO:0000313" key="3">
    <source>
        <dbReference type="Proteomes" id="UP000838756"/>
    </source>
</evidence>
<keyword evidence="3" id="KW-1185">Reference proteome</keyword>
<organism evidence="2 3">
    <name type="scientific">Pararge aegeria aegeria</name>
    <dbReference type="NCBI Taxonomy" id="348720"/>
    <lineage>
        <taxon>Eukaryota</taxon>
        <taxon>Metazoa</taxon>
        <taxon>Ecdysozoa</taxon>
        <taxon>Arthropoda</taxon>
        <taxon>Hexapoda</taxon>
        <taxon>Insecta</taxon>
        <taxon>Pterygota</taxon>
        <taxon>Neoptera</taxon>
        <taxon>Endopterygota</taxon>
        <taxon>Lepidoptera</taxon>
        <taxon>Glossata</taxon>
        <taxon>Ditrysia</taxon>
        <taxon>Papilionoidea</taxon>
        <taxon>Nymphalidae</taxon>
        <taxon>Satyrinae</taxon>
        <taxon>Satyrini</taxon>
        <taxon>Parargina</taxon>
        <taxon>Pararge</taxon>
    </lineage>
</organism>
<dbReference type="AlphaFoldDB" id="A0A8S4RZ68"/>
<accession>A0A8S4RZ68</accession>
<gene>
    <name evidence="2" type="primary">jg26503</name>
    <name evidence="2" type="ORF">PAEG_LOCUS19099</name>
</gene>
<feature type="region of interest" description="Disordered" evidence="1">
    <location>
        <begin position="20"/>
        <end position="97"/>
    </location>
</feature>
<dbReference type="Proteomes" id="UP000838756">
    <property type="component" value="Unassembled WGS sequence"/>
</dbReference>
<reference evidence="2" key="1">
    <citation type="submission" date="2022-03" db="EMBL/GenBank/DDBJ databases">
        <authorList>
            <person name="Lindestad O."/>
        </authorList>
    </citation>
    <scope>NUCLEOTIDE SEQUENCE</scope>
</reference>
<comment type="caution">
    <text evidence="2">The sequence shown here is derived from an EMBL/GenBank/DDBJ whole genome shotgun (WGS) entry which is preliminary data.</text>
</comment>
<sequence>MSGLGPPAVWAAQKRLESWAKAARERTSSASSGQSHNSTDSYGDDKSHGSPSEMLIPKEQCRVQPLSETRTASSLPHARLARTPSISSQSSLDSGTSRATWAIERATFESVSLLDRMRNGEIRRRITDMAHEAEVAMGEAHSSESRWALGFRGAGRK</sequence>
<dbReference type="OrthoDB" id="67700at2759"/>
<evidence type="ECO:0000256" key="1">
    <source>
        <dbReference type="SAM" id="MobiDB-lite"/>
    </source>
</evidence>
<evidence type="ECO:0000313" key="2">
    <source>
        <dbReference type="EMBL" id="CAH2242879.1"/>
    </source>
</evidence>